<dbReference type="Proteomes" id="UP000245921">
    <property type="component" value="Unassembled WGS sequence"/>
</dbReference>
<organism evidence="2 3">
    <name type="scientific">Oceanotoga teriensis</name>
    <dbReference type="NCBI Taxonomy" id="515440"/>
    <lineage>
        <taxon>Bacteria</taxon>
        <taxon>Thermotogati</taxon>
        <taxon>Thermotogota</taxon>
        <taxon>Thermotogae</taxon>
        <taxon>Petrotogales</taxon>
        <taxon>Petrotogaceae</taxon>
        <taxon>Oceanotoga</taxon>
    </lineage>
</organism>
<keyword evidence="1" id="KW-1133">Transmembrane helix</keyword>
<proteinExistence type="predicted"/>
<evidence type="ECO:0000313" key="3">
    <source>
        <dbReference type="Proteomes" id="UP000245921"/>
    </source>
</evidence>
<dbReference type="AlphaFoldDB" id="A0AA45C5W2"/>
<gene>
    <name evidence="2" type="ORF">C7380_11454</name>
</gene>
<dbReference type="InterPro" id="IPR011435">
    <property type="entry name" value="UmpAB"/>
</dbReference>
<accession>A0AA45C5W2</accession>
<keyword evidence="3" id="KW-1185">Reference proteome</keyword>
<dbReference type="EMBL" id="QGGI01000014">
    <property type="protein sequence ID" value="PWJ89651.1"/>
    <property type="molecule type" value="Genomic_DNA"/>
</dbReference>
<keyword evidence="1" id="KW-0472">Membrane</keyword>
<reference evidence="2 3" key="1">
    <citation type="submission" date="2018-05" db="EMBL/GenBank/DDBJ databases">
        <title>Genomic Encyclopedia of Type Strains, Phase IV (KMG-IV): sequencing the most valuable type-strain genomes for metagenomic binning, comparative biology and taxonomic classification.</title>
        <authorList>
            <person name="Goeker M."/>
        </authorList>
    </citation>
    <scope>NUCLEOTIDE SEQUENCE [LARGE SCALE GENOMIC DNA]</scope>
    <source>
        <strain evidence="2 3">DSM 24906</strain>
    </source>
</reference>
<comment type="caution">
    <text evidence="2">The sequence shown here is derived from an EMBL/GenBank/DDBJ whole genome shotgun (WGS) entry which is preliminary data.</text>
</comment>
<feature type="transmembrane region" description="Helical" evidence="1">
    <location>
        <begin position="82"/>
        <end position="102"/>
    </location>
</feature>
<name>A0AA45C5W2_9BACT</name>
<feature type="transmembrane region" description="Helical" evidence="1">
    <location>
        <begin position="42"/>
        <end position="61"/>
    </location>
</feature>
<protein>
    <submittedName>
        <fullName evidence="2">Uncharacterized protein DUF1538</fullName>
    </submittedName>
</protein>
<dbReference type="RefSeq" id="WP_158274870.1">
    <property type="nucleotide sequence ID" value="NZ_QGGI01000014.1"/>
</dbReference>
<evidence type="ECO:0000313" key="2">
    <source>
        <dbReference type="EMBL" id="PWJ89651.1"/>
    </source>
</evidence>
<feature type="transmembrane region" description="Helical" evidence="1">
    <location>
        <begin position="122"/>
        <end position="142"/>
    </location>
</feature>
<keyword evidence="1" id="KW-0812">Transmembrane</keyword>
<sequence length="232" mass="25465">MKVLDFLKDFFVSFKELLPLLIFLLIFQIFVFKKPVENLKDFFGGLIFTTLGLMLFMKGISTLFLPLSKSFGENIIFLDNKILIIFFTSLLAYFSTLIEPGLKVVAAEVEEASIGAINAKVLIQFVAFGVALGMAFGIIKILFSLNIRFFILPILLIISILILFTKKEFIGIAFDAASSTTGPVNIPVNMAIGLGISKMVQSADPLMDGFGIVGLMTLGPVISVLILGLFYL</sequence>
<feature type="transmembrane region" description="Helical" evidence="1">
    <location>
        <begin position="149"/>
        <end position="165"/>
    </location>
</feature>
<feature type="transmembrane region" description="Helical" evidence="1">
    <location>
        <begin position="209"/>
        <end position="231"/>
    </location>
</feature>
<feature type="transmembrane region" description="Helical" evidence="1">
    <location>
        <begin position="12"/>
        <end position="30"/>
    </location>
</feature>
<evidence type="ECO:0000256" key="1">
    <source>
        <dbReference type="SAM" id="Phobius"/>
    </source>
</evidence>
<dbReference type="Pfam" id="PF07556">
    <property type="entry name" value="DUF1538"/>
    <property type="match status" value="1"/>
</dbReference>